<dbReference type="OrthoDB" id="1888929at2759"/>
<keyword evidence="3 9" id="KW-0238">DNA-binding</keyword>
<evidence type="ECO:0000313" key="10">
    <source>
        <dbReference type="Proteomes" id="UP000283530"/>
    </source>
</evidence>
<gene>
    <name evidence="9" type="ORF">CKAN_00886500</name>
</gene>
<dbReference type="AlphaFoldDB" id="A0A443NNY1"/>
<comment type="similarity">
    <text evidence="6">Belongs to the WRKY group III family.</text>
</comment>
<sequence>MESAGDWEKRLVINELMQGHELTKQLRNHLSPSSPGELLTQKILSSFNKALFMLKSSDSEGEPQLTGPASGTDSPHSVSESPRSENSNRAFLDPECRDGSKKRKTQPKWSEQVRVSSGPSLEGPPDDGNSWRKYGQKDILGAKYPRAYYRCTHRNVQGCAAKKQVQRSEEDPSIFQVMYQGHHTCKQATNVIRGASPASPELKEQQQQQQPQQGVLLNFKTGLKVRTEDLDTQGVNSSSFSFPNASIQGANVGECIFSSSSLDSPFMSTFSPPFMSPATSGSNYFSSVSPCHMNSYGGGGSTSMPTSVTSDINEIISAVTSGSNSSLVDLEFSLDQFDASTFLS</sequence>
<keyword evidence="10" id="KW-1185">Reference proteome</keyword>
<evidence type="ECO:0000256" key="6">
    <source>
        <dbReference type="ARBA" id="ARBA00060850"/>
    </source>
</evidence>
<dbReference type="GO" id="GO:0010193">
    <property type="term" value="P:response to ozone"/>
    <property type="evidence" value="ECO:0007669"/>
    <property type="project" value="UniProtKB-ARBA"/>
</dbReference>
<dbReference type="Pfam" id="PF03106">
    <property type="entry name" value="WRKY"/>
    <property type="match status" value="1"/>
</dbReference>
<evidence type="ECO:0000313" key="9">
    <source>
        <dbReference type="EMBL" id="RWR80234.1"/>
    </source>
</evidence>
<comment type="caution">
    <text evidence="9">The sequence shown here is derived from an EMBL/GenBank/DDBJ whole genome shotgun (WGS) entry which is preliminary data.</text>
</comment>
<organism evidence="9 10">
    <name type="scientific">Cinnamomum micranthum f. kanehirae</name>
    <dbReference type="NCBI Taxonomy" id="337451"/>
    <lineage>
        <taxon>Eukaryota</taxon>
        <taxon>Viridiplantae</taxon>
        <taxon>Streptophyta</taxon>
        <taxon>Embryophyta</taxon>
        <taxon>Tracheophyta</taxon>
        <taxon>Spermatophyta</taxon>
        <taxon>Magnoliopsida</taxon>
        <taxon>Magnoliidae</taxon>
        <taxon>Laurales</taxon>
        <taxon>Lauraceae</taxon>
        <taxon>Cinnamomum</taxon>
    </lineage>
</organism>
<dbReference type="SMR" id="A0A443NNY1"/>
<dbReference type="InterPro" id="IPR044810">
    <property type="entry name" value="WRKY_plant"/>
</dbReference>
<evidence type="ECO:0000256" key="5">
    <source>
        <dbReference type="ARBA" id="ARBA00023242"/>
    </source>
</evidence>
<dbReference type="Proteomes" id="UP000283530">
    <property type="component" value="Unassembled WGS sequence"/>
</dbReference>
<dbReference type="Gene3D" id="2.20.25.80">
    <property type="entry name" value="WRKY domain"/>
    <property type="match status" value="1"/>
</dbReference>
<name>A0A443NNY1_9MAGN</name>
<dbReference type="EMBL" id="QPKB01000003">
    <property type="protein sequence ID" value="RWR80234.1"/>
    <property type="molecule type" value="Genomic_DNA"/>
</dbReference>
<dbReference type="STRING" id="337451.A0A443NNY1"/>
<dbReference type="FunFam" id="2.20.25.80:FF:000009">
    <property type="entry name" value="WRKY transcription factor 53"/>
    <property type="match status" value="1"/>
</dbReference>
<dbReference type="GO" id="GO:0003700">
    <property type="term" value="F:DNA-binding transcription factor activity"/>
    <property type="evidence" value="ECO:0007669"/>
    <property type="project" value="InterPro"/>
</dbReference>
<dbReference type="GO" id="GO:0042542">
    <property type="term" value="P:response to hydrogen peroxide"/>
    <property type="evidence" value="ECO:0007669"/>
    <property type="project" value="UniProtKB-ARBA"/>
</dbReference>
<dbReference type="InterPro" id="IPR036576">
    <property type="entry name" value="WRKY_dom_sf"/>
</dbReference>
<dbReference type="SUPFAM" id="SSF118290">
    <property type="entry name" value="WRKY DNA-binding domain"/>
    <property type="match status" value="1"/>
</dbReference>
<keyword evidence="2" id="KW-0805">Transcription regulation</keyword>
<dbReference type="PROSITE" id="PS50811">
    <property type="entry name" value="WRKY"/>
    <property type="match status" value="1"/>
</dbReference>
<dbReference type="GO" id="GO:0005634">
    <property type="term" value="C:nucleus"/>
    <property type="evidence" value="ECO:0007669"/>
    <property type="project" value="UniProtKB-SubCell"/>
</dbReference>
<dbReference type="GO" id="GO:0000976">
    <property type="term" value="F:transcription cis-regulatory region binding"/>
    <property type="evidence" value="ECO:0007669"/>
    <property type="project" value="TreeGrafter"/>
</dbReference>
<evidence type="ECO:0000256" key="4">
    <source>
        <dbReference type="ARBA" id="ARBA00023163"/>
    </source>
</evidence>
<protein>
    <submittedName>
        <fullName evidence="9">DNA-binding WRKY</fullName>
    </submittedName>
</protein>
<dbReference type="GO" id="GO:0009751">
    <property type="term" value="P:response to salicylic acid"/>
    <property type="evidence" value="ECO:0007669"/>
    <property type="project" value="UniProtKB-ARBA"/>
</dbReference>
<dbReference type="SMART" id="SM00774">
    <property type="entry name" value="WRKY"/>
    <property type="match status" value="1"/>
</dbReference>
<dbReference type="GO" id="GO:0010150">
    <property type="term" value="P:leaf senescence"/>
    <property type="evidence" value="ECO:0007669"/>
    <property type="project" value="UniProtKB-ARBA"/>
</dbReference>
<dbReference type="PANTHER" id="PTHR32096:SF133">
    <property type="entry name" value="WRKY TRANSCRIPTION FACTOR 41-RELATED"/>
    <property type="match status" value="1"/>
</dbReference>
<feature type="region of interest" description="Disordered" evidence="7">
    <location>
        <begin position="57"/>
        <end position="133"/>
    </location>
</feature>
<evidence type="ECO:0000256" key="1">
    <source>
        <dbReference type="ARBA" id="ARBA00004123"/>
    </source>
</evidence>
<evidence type="ECO:0000259" key="8">
    <source>
        <dbReference type="PROSITE" id="PS50811"/>
    </source>
</evidence>
<feature type="domain" description="WRKY" evidence="8">
    <location>
        <begin position="120"/>
        <end position="183"/>
    </location>
</feature>
<keyword evidence="5" id="KW-0539">Nucleus</keyword>
<dbReference type="InterPro" id="IPR003657">
    <property type="entry name" value="WRKY_dom"/>
</dbReference>
<feature type="compositionally biased region" description="Polar residues" evidence="7">
    <location>
        <begin position="67"/>
        <end position="89"/>
    </location>
</feature>
<comment type="subcellular location">
    <subcellularLocation>
        <location evidence="1">Nucleus</location>
    </subcellularLocation>
</comment>
<dbReference type="PANTHER" id="PTHR32096">
    <property type="entry name" value="WRKY TRANSCRIPTION FACTOR 30-RELATED-RELATED"/>
    <property type="match status" value="1"/>
</dbReference>
<reference evidence="9 10" key="1">
    <citation type="journal article" date="2019" name="Nat. Plants">
        <title>Stout camphor tree genome fills gaps in understanding of flowering plant genome evolution.</title>
        <authorList>
            <person name="Chaw S.M."/>
            <person name="Liu Y.C."/>
            <person name="Wu Y.W."/>
            <person name="Wang H.Y."/>
            <person name="Lin C.I."/>
            <person name="Wu C.S."/>
            <person name="Ke H.M."/>
            <person name="Chang L.Y."/>
            <person name="Hsu C.Y."/>
            <person name="Yang H.T."/>
            <person name="Sudianto E."/>
            <person name="Hsu M.H."/>
            <person name="Wu K.P."/>
            <person name="Wang L.N."/>
            <person name="Leebens-Mack J.H."/>
            <person name="Tsai I.J."/>
        </authorList>
    </citation>
    <scope>NUCLEOTIDE SEQUENCE [LARGE SCALE GENOMIC DNA]</scope>
    <source>
        <strain evidence="10">cv. Chaw 1501</strain>
        <tissue evidence="9">Young leaves</tissue>
    </source>
</reference>
<keyword evidence="4" id="KW-0804">Transcription</keyword>
<evidence type="ECO:0000256" key="7">
    <source>
        <dbReference type="SAM" id="MobiDB-lite"/>
    </source>
</evidence>
<accession>A0A443NNY1</accession>
<feature type="compositionally biased region" description="Polar residues" evidence="7">
    <location>
        <begin position="107"/>
        <end position="119"/>
    </location>
</feature>
<evidence type="ECO:0000256" key="2">
    <source>
        <dbReference type="ARBA" id="ARBA00023015"/>
    </source>
</evidence>
<evidence type="ECO:0000256" key="3">
    <source>
        <dbReference type="ARBA" id="ARBA00023125"/>
    </source>
</evidence>
<proteinExistence type="inferred from homology"/>